<reference evidence="2 3" key="1">
    <citation type="journal article" date="2014" name="Int. J. Syst. Evol. Microbiol.">
        <title>Complete genome sequence of Corynebacterium casei LMG S-19264T (=DSM 44701T), isolated from a smear-ripened cheese.</title>
        <authorList>
            <consortium name="US DOE Joint Genome Institute (JGI-PGF)"/>
            <person name="Walter F."/>
            <person name="Albersmeier A."/>
            <person name="Kalinowski J."/>
            <person name="Ruckert C."/>
        </authorList>
    </citation>
    <scope>NUCLEOTIDE SEQUENCE [LARGE SCALE GENOMIC DNA]</scope>
    <source>
        <strain evidence="2 3">CGMCC 1.9161</strain>
    </source>
</reference>
<dbReference type="InterPro" id="IPR006311">
    <property type="entry name" value="TAT_signal"/>
</dbReference>
<dbReference type="Pfam" id="PF02738">
    <property type="entry name" value="MoCoBD_1"/>
    <property type="match status" value="1"/>
</dbReference>
<dbReference type="Pfam" id="PF20256">
    <property type="entry name" value="MoCoBD_2"/>
    <property type="match status" value="2"/>
</dbReference>
<dbReference type="InterPro" id="IPR000674">
    <property type="entry name" value="Ald_Oxase/Xan_DH_a/b"/>
</dbReference>
<evidence type="ECO:0000313" key="3">
    <source>
        <dbReference type="Proteomes" id="UP000600449"/>
    </source>
</evidence>
<keyword evidence="3" id="KW-1185">Reference proteome</keyword>
<protein>
    <submittedName>
        <fullName evidence="2">Oxidoreductase</fullName>
    </submittedName>
</protein>
<dbReference type="RefSeq" id="WP_188909502.1">
    <property type="nucleotide sequence ID" value="NZ_BMMF01000002.1"/>
</dbReference>
<dbReference type="PANTHER" id="PTHR47495:SF2">
    <property type="entry name" value="ALDEHYDE DEHYDROGENASE"/>
    <property type="match status" value="1"/>
</dbReference>
<name>A0A917V1T5_9HYPH</name>
<dbReference type="InterPro" id="IPR052516">
    <property type="entry name" value="N-heterocyclic_Hydroxylase"/>
</dbReference>
<dbReference type="InterPro" id="IPR012368">
    <property type="entry name" value="OxRdtase_Mopterin-bd_su_IorB"/>
</dbReference>
<evidence type="ECO:0000313" key="2">
    <source>
        <dbReference type="EMBL" id="GGK22394.1"/>
    </source>
</evidence>
<dbReference type="PANTHER" id="PTHR47495">
    <property type="entry name" value="ALDEHYDE DEHYDROGENASE"/>
    <property type="match status" value="1"/>
</dbReference>
<dbReference type="InterPro" id="IPR008274">
    <property type="entry name" value="AldOxase/xan_DH_MoCoBD1"/>
</dbReference>
<dbReference type="GO" id="GO:0016491">
    <property type="term" value="F:oxidoreductase activity"/>
    <property type="evidence" value="ECO:0007669"/>
    <property type="project" value="InterPro"/>
</dbReference>
<dbReference type="Gene3D" id="3.30.365.10">
    <property type="entry name" value="Aldehyde oxidase/xanthine dehydrogenase, molybdopterin binding domain"/>
    <property type="match status" value="4"/>
</dbReference>
<dbReference type="AlphaFoldDB" id="A0A917V1T5"/>
<sequence length="733" mass="76968">MLFSPASPLPASPALTRRGVLAGGLTLGLALALGGKRARAAGPVGTFDPPATPNAFVTIAPDDSVTVTVKHLDMGQGVSTGLPTFVADELDADWSQMRFAFAPADAATYANLAWGPVQGTGGSTATANSWMQLRKAGAAMRAMLVSAAAAEWGVPESEITVARGRIRHEASGREAGFGAFAQAAAALPVPAEPRLKAPAQWIYIGKEGVPRLDTPSKTDGSATYSLDVRVPGMLTAVVAHPPLFGARVARVDAEAARAVPGVEDVVEIPTGVAVVARDTWSAMKGRDALVVEWDDARAETRSTQALVADARAVFERPGTTAFASGDAAGALAGAARTIEVEHVFPYLAHATMEPMNGTIARREDGGYEAWGAFQIQTIDQASVAAIMGTTPDRVRLNTLFAGGSFGRRAVPGADWISEAAHILKATGERAPIHLVWTREDDMRAGHYRPLVVHRVRAGLDDAGRIVGWEHRIAGKSIMKGTPFEALIMADGVDATSVEGARAMPYAIGARRLTVHDTRELVPVLWWRSVGHTHTAHAIETLIDELAHAAGRDPVDYRLSLLEEGSREAAVLRRAAEEAGWSGPGEGNGRGRGVSVHTSFGTAVAMVADVVVEGEEIRVPRIVCAVECGVPVNPDVIRAQVEGSVGFALATVLREQVTLADGAVVETNLDTYRPTRFSEMPRVEVHILPSENPPSGIGEPAVPTLAPAIANAVFAATGERLRSLPLDLSAGRGA</sequence>
<dbReference type="InterPro" id="IPR046867">
    <property type="entry name" value="AldOxase/xan_DH_MoCoBD2"/>
</dbReference>
<comment type="caution">
    <text evidence="2">The sequence shown here is derived from an EMBL/GenBank/DDBJ whole genome shotgun (WGS) entry which is preliminary data.</text>
</comment>
<organism evidence="2 3">
    <name type="scientific">Salinarimonas ramus</name>
    <dbReference type="NCBI Taxonomy" id="690164"/>
    <lineage>
        <taxon>Bacteria</taxon>
        <taxon>Pseudomonadati</taxon>
        <taxon>Pseudomonadota</taxon>
        <taxon>Alphaproteobacteria</taxon>
        <taxon>Hyphomicrobiales</taxon>
        <taxon>Salinarimonadaceae</taxon>
        <taxon>Salinarimonas</taxon>
    </lineage>
</organism>
<feature type="domain" description="Aldehyde oxidase/xanthine dehydrogenase a/b hammerhead" evidence="1">
    <location>
        <begin position="219"/>
        <end position="297"/>
    </location>
</feature>
<dbReference type="SUPFAM" id="SSF56003">
    <property type="entry name" value="Molybdenum cofactor-binding domain"/>
    <property type="match status" value="2"/>
</dbReference>
<dbReference type="InterPro" id="IPR037165">
    <property type="entry name" value="AldOxase/xan_DH_Mopterin-bd_sf"/>
</dbReference>
<dbReference type="Gene3D" id="3.90.1170.50">
    <property type="entry name" value="Aldehyde oxidase/xanthine dehydrogenase, a/b hammerhead"/>
    <property type="match status" value="1"/>
</dbReference>
<dbReference type="Proteomes" id="UP000600449">
    <property type="component" value="Unassembled WGS sequence"/>
</dbReference>
<dbReference type="SMART" id="SM01008">
    <property type="entry name" value="Ald_Xan_dh_C"/>
    <property type="match status" value="1"/>
</dbReference>
<dbReference type="EMBL" id="BMMF01000002">
    <property type="protein sequence ID" value="GGK22394.1"/>
    <property type="molecule type" value="Genomic_DNA"/>
</dbReference>
<dbReference type="PROSITE" id="PS51318">
    <property type="entry name" value="TAT"/>
    <property type="match status" value="1"/>
</dbReference>
<dbReference type="PIRSF" id="PIRSF036389">
    <property type="entry name" value="IOR_B"/>
    <property type="match status" value="1"/>
</dbReference>
<accession>A0A917V1T5</accession>
<evidence type="ECO:0000259" key="1">
    <source>
        <dbReference type="SMART" id="SM01008"/>
    </source>
</evidence>
<gene>
    <name evidence="2" type="ORF">GCM10011322_06320</name>
</gene>
<proteinExistence type="predicted"/>